<dbReference type="EMBL" id="ABDG02000027">
    <property type="protein sequence ID" value="EHK41812.1"/>
    <property type="molecule type" value="Genomic_DNA"/>
</dbReference>
<evidence type="ECO:0008006" key="4">
    <source>
        <dbReference type="Google" id="ProtNLM"/>
    </source>
</evidence>
<protein>
    <recommendedName>
        <fullName evidence="4">Serine protease</fullName>
    </recommendedName>
</protein>
<dbReference type="OMA" id="CWVEWQP"/>
<organism evidence="2 3">
    <name type="scientific">Hypocrea atroviridis (strain ATCC 20476 / IMI 206040)</name>
    <name type="common">Trichoderma atroviride</name>
    <dbReference type="NCBI Taxonomy" id="452589"/>
    <lineage>
        <taxon>Eukaryota</taxon>
        <taxon>Fungi</taxon>
        <taxon>Dikarya</taxon>
        <taxon>Ascomycota</taxon>
        <taxon>Pezizomycotina</taxon>
        <taxon>Sordariomycetes</taxon>
        <taxon>Hypocreomycetidae</taxon>
        <taxon>Hypocreales</taxon>
        <taxon>Hypocreaceae</taxon>
        <taxon>Trichoderma</taxon>
    </lineage>
</organism>
<gene>
    <name evidence="2" type="ORF">TRIATDRAFT_84409</name>
</gene>
<evidence type="ECO:0000313" key="3">
    <source>
        <dbReference type="Proteomes" id="UP000005426"/>
    </source>
</evidence>
<sequence>MSPFWYIYIISRIMAQEALIFSFSQDVKMISRLRVALTHDIKLEYARGSSCNRREDQQPNFKSDLDKVNFQLRNTIVRLQFDFGGQANYGTGFFINLPSTKYDIILTAGHNLVNEERVRAKNLTVIYHGNRKEKVTEFKICPRYEEFLGTNPRPPTHVNYDYGVILLPKDEGQADKRLGLGLDLSLNIDPSLQGLRDAFVSGYGDGVGSMTLRTCFSPLKGLGNKIEYYLESKEQGMSGSPIWVTHDGQMTVIGIHNTTPEKKGARGIGTRITEEVFRMLCFWTQSGFFDRRFCAPGVKTKPHNTYLSFSQNGDSASVFLGSSSAAADKDNLTFDIIPAYVFPKWANRSPLYAFKCRKPPSCGDGKKCWVEWQPAHQQAVLVDTLKDIHLVRLIQRPKLKAARYFLLLPDIPKDGGGGQELRLYDHGRDQDDDVGKTEVAGVSFGDFKERGIVGSRTFMIE</sequence>
<comment type="caution">
    <text evidence="2">The sequence shown here is derived from an EMBL/GenBank/DDBJ whole genome shotgun (WGS) entry which is preliminary data.</text>
</comment>
<proteinExistence type="predicted"/>
<dbReference type="STRING" id="452589.G9P8U0"/>
<dbReference type="Proteomes" id="UP000005426">
    <property type="component" value="Unassembled WGS sequence"/>
</dbReference>
<accession>G9P8U0</accession>
<dbReference type="PANTHER" id="PTHR15462:SF8">
    <property type="entry name" value="SERINE PROTEASE"/>
    <property type="match status" value="1"/>
</dbReference>
<evidence type="ECO:0000256" key="1">
    <source>
        <dbReference type="ARBA" id="ARBA00022729"/>
    </source>
</evidence>
<evidence type="ECO:0000313" key="2">
    <source>
        <dbReference type="EMBL" id="EHK41812.1"/>
    </source>
</evidence>
<dbReference type="InterPro" id="IPR009003">
    <property type="entry name" value="Peptidase_S1_PA"/>
</dbReference>
<reference evidence="2 3" key="1">
    <citation type="journal article" date="2011" name="Genome Biol.">
        <title>Comparative genome sequence analysis underscores mycoparasitism as the ancestral life style of Trichoderma.</title>
        <authorList>
            <person name="Kubicek C.P."/>
            <person name="Herrera-Estrella A."/>
            <person name="Seidl-Seiboth V."/>
            <person name="Martinez D.A."/>
            <person name="Druzhinina I.S."/>
            <person name="Thon M."/>
            <person name="Zeilinger S."/>
            <person name="Casas-Flores S."/>
            <person name="Horwitz B.A."/>
            <person name="Mukherjee P.K."/>
            <person name="Mukherjee M."/>
            <person name="Kredics L."/>
            <person name="Alcaraz L.D."/>
            <person name="Aerts A."/>
            <person name="Antal Z."/>
            <person name="Atanasova L."/>
            <person name="Cervantes-Badillo M.G."/>
            <person name="Challacombe J."/>
            <person name="Chertkov O."/>
            <person name="McCluskey K."/>
            <person name="Coulpier F."/>
            <person name="Deshpande N."/>
            <person name="von Doehren H."/>
            <person name="Ebbole D.J."/>
            <person name="Esquivel-Naranjo E.U."/>
            <person name="Fekete E."/>
            <person name="Flipphi M."/>
            <person name="Glaser F."/>
            <person name="Gomez-Rodriguez E.Y."/>
            <person name="Gruber S."/>
            <person name="Han C."/>
            <person name="Henrissat B."/>
            <person name="Hermosa R."/>
            <person name="Hernandez-Onate M."/>
            <person name="Karaffa L."/>
            <person name="Kosti I."/>
            <person name="Le Crom S."/>
            <person name="Lindquist E."/>
            <person name="Lucas S."/>
            <person name="Luebeck M."/>
            <person name="Luebeck P.S."/>
            <person name="Margeot A."/>
            <person name="Metz B."/>
            <person name="Misra M."/>
            <person name="Nevalainen H."/>
            <person name="Omann M."/>
            <person name="Packer N."/>
            <person name="Perrone G."/>
            <person name="Uresti-Rivera E.E."/>
            <person name="Salamov A."/>
            <person name="Schmoll M."/>
            <person name="Seiboth B."/>
            <person name="Shapiro H."/>
            <person name="Sukno S."/>
            <person name="Tamayo-Ramos J.A."/>
            <person name="Tisch D."/>
            <person name="Wiest A."/>
            <person name="Wilkinson H.H."/>
            <person name="Zhang M."/>
            <person name="Coutinho P.M."/>
            <person name="Kenerley C.M."/>
            <person name="Monte E."/>
            <person name="Baker S.E."/>
            <person name="Grigoriev I.V."/>
        </authorList>
    </citation>
    <scope>NUCLEOTIDE SEQUENCE [LARGE SCALE GENOMIC DNA]</scope>
    <source>
        <strain evidence="3">ATCC 20476 / IMI 206040</strain>
    </source>
</reference>
<dbReference type="HOGENOM" id="CLU_047431_0_0_1"/>
<dbReference type="AlphaFoldDB" id="G9P8U0"/>
<dbReference type="Gene3D" id="2.40.10.10">
    <property type="entry name" value="Trypsin-like serine proteases"/>
    <property type="match status" value="2"/>
</dbReference>
<keyword evidence="1" id="KW-0732">Signal</keyword>
<dbReference type="PANTHER" id="PTHR15462">
    <property type="entry name" value="SERINE PROTEASE"/>
    <property type="match status" value="1"/>
</dbReference>
<name>G9P8U0_HYPAI</name>
<dbReference type="OrthoDB" id="5367135at2759"/>
<dbReference type="eggNOG" id="ENOG502SGEJ">
    <property type="taxonomic scope" value="Eukaryota"/>
</dbReference>
<keyword evidence="3" id="KW-1185">Reference proteome</keyword>
<dbReference type="InterPro" id="IPR050966">
    <property type="entry name" value="Glutamyl_endopeptidase"/>
</dbReference>
<dbReference type="InterPro" id="IPR043504">
    <property type="entry name" value="Peptidase_S1_PA_chymotrypsin"/>
</dbReference>
<dbReference type="SUPFAM" id="SSF50494">
    <property type="entry name" value="Trypsin-like serine proteases"/>
    <property type="match status" value="1"/>
</dbReference>